<name>A0A267F863_9PLAT</name>
<evidence type="ECO:0000256" key="2">
    <source>
        <dbReference type="SAM" id="MobiDB-lite"/>
    </source>
</evidence>
<evidence type="ECO:0000256" key="1">
    <source>
        <dbReference type="SAM" id="Coils"/>
    </source>
</evidence>
<dbReference type="Gene3D" id="2.30.29.30">
    <property type="entry name" value="Pleckstrin-homology domain (PH domain)/Phosphotyrosine-binding domain (PTB)"/>
    <property type="match status" value="1"/>
</dbReference>
<evidence type="ECO:0000259" key="3">
    <source>
        <dbReference type="PROSITE" id="PS50003"/>
    </source>
</evidence>
<dbReference type="PANTHER" id="PTHR12752:SF9">
    <property type="entry name" value="KRAMER, ISOFORM I"/>
    <property type="match status" value="1"/>
</dbReference>
<dbReference type="Pfam" id="PF00169">
    <property type="entry name" value="PH"/>
    <property type="match status" value="1"/>
</dbReference>
<sequence>NLEKHSLLMSLPPPPPPPPPPLPPMRSLDRQGYLLRYETANGISGWKRRWAVLSDHCLYLYKDPDSKECLYALLLSTARVTQSHDSTGQYRSSIKLEEPNQVAVYLSTGTPEEFDDWYQALLVATSAHQPQVQQRQNQISSGWAGHAQRHSDMYGSNYTVVTSSDLQRDRQLGGGGGSELRNYRRQLTVSQPNLDLSGEPVARGAGLQQPDYQLPYAVYSAAASSRGSGSLRRVADEPEEAHYAVVREPNTAAVWKQQQQQQQQQYQRQYVSRSVHVNNGVAPAAAAAAAGAGGGPRWTNGGSPAGNLRMIETVREDPAMDDTQVLATAPLEEIRRRYPVSGLAKRMSIAASDLLGKPHDELLLLLIQLQREKAALERRREHCLRLIGSHPVASATAERLRQEIREAEQQAELSEPLLSFIANIIAMGAMYQGDDLAFASEYRRHLLQPGQAKPSNPVIGRQRRRQEMEIARQCQSSDPAATVEIDIAGGGDSGDVEFRRTRRRLESELAALEAAYAEHRRRKSGLADFMAELGRRGTAAVAVTGANRRRLGNRGTYLETDLDTGECIDLAAKFPRRLIAVGGGVGGAGPSTARSAASSLRAAVSTPALNAVDLSGYDYGEADGESGYFGASGISNPSLRPSVGGHSEVNRRPRVEQALSVTSLNAPEVPPPRPMQQQPPPLPQRRYASNSHVKSVSVQEQLNSMALRGPNNVSHAEFDDSAAATDRKARIRRVLAGYSLQEFTRQELGGLSLAEERRRRELALAEREHVGTEASRLAVRGYLQ</sequence>
<organism evidence="4 5">
    <name type="scientific">Macrostomum lignano</name>
    <dbReference type="NCBI Taxonomy" id="282301"/>
    <lineage>
        <taxon>Eukaryota</taxon>
        <taxon>Metazoa</taxon>
        <taxon>Spiralia</taxon>
        <taxon>Lophotrochozoa</taxon>
        <taxon>Platyhelminthes</taxon>
        <taxon>Rhabditophora</taxon>
        <taxon>Macrostomorpha</taxon>
        <taxon>Macrostomida</taxon>
        <taxon>Macrostomidae</taxon>
        <taxon>Macrostomum</taxon>
    </lineage>
</organism>
<feature type="region of interest" description="Disordered" evidence="2">
    <location>
        <begin position="662"/>
        <end position="695"/>
    </location>
</feature>
<feature type="coiled-coil region" evidence="1">
    <location>
        <begin position="359"/>
        <end position="410"/>
    </location>
</feature>
<feature type="non-terminal residue" evidence="4">
    <location>
        <position position="1"/>
    </location>
</feature>
<dbReference type="EMBL" id="NIVC01001276">
    <property type="protein sequence ID" value="PAA69965.1"/>
    <property type="molecule type" value="Genomic_DNA"/>
</dbReference>
<dbReference type="AlphaFoldDB" id="A0A267F863"/>
<dbReference type="PROSITE" id="PS50003">
    <property type="entry name" value="PH_DOMAIN"/>
    <property type="match status" value="1"/>
</dbReference>
<evidence type="ECO:0000313" key="4">
    <source>
        <dbReference type="EMBL" id="PAA69965.1"/>
    </source>
</evidence>
<gene>
    <name evidence="4" type="ORF">BOX15_Mlig030260g2</name>
</gene>
<dbReference type="OrthoDB" id="43122at2759"/>
<feature type="region of interest" description="Disordered" evidence="2">
    <location>
        <begin position="1"/>
        <end position="27"/>
    </location>
</feature>
<dbReference type="InterPro" id="IPR011993">
    <property type="entry name" value="PH-like_dom_sf"/>
</dbReference>
<feature type="compositionally biased region" description="Pro residues" evidence="2">
    <location>
        <begin position="11"/>
        <end position="24"/>
    </location>
</feature>
<feature type="compositionally biased region" description="Pro residues" evidence="2">
    <location>
        <begin position="668"/>
        <end position="683"/>
    </location>
</feature>
<dbReference type="SUPFAM" id="SSF50729">
    <property type="entry name" value="PH domain-like"/>
    <property type="match status" value="1"/>
</dbReference>
<accession>A0A267F863</accession>
<reference evidence="4 5" key="1">
    <citation type="submission" date="2017-06" db="EMBL/GenBank/DDBJ databases">
        <title>A platform for efficient transgenesis in Macrostomum lignano, a flatworm model organism for stem cell research.</title>
        <authorList>
            <person name="Berezikov E."/>
        </authorList>
    </citation>
    <scope>NUCLEOTIDE SEQUENCE [LARGE SCALE GENOMIC DNA]</scope>
    <source>
        <strain evidence="4">DV1</strain>
        <tissue evidence="4">Whole organism</tissue>
    </source>
</reference>
<protein>
    <recommendedName>
        <fullName evidence="3">PH domain-containing protein</fullName>
    </recommendedName>
</protein>
<evidence type="ECO:0000313" key="5">
    <source>
        <dbReference type="Proteomes" id="UP000215902"/>
    </source>
</evidence>
<dbReference type="SMART" id="SM00233">
    <property type="entry name" value="PH"/>
    <property type="match status" value="1"/>
</dbReference>
<dbReference type="InterPro" id="IPR001849">
    <property type="entry name" value="PH_domain"/>
</dbReference>
<proteinExistence type="predicted"/>
<feature type="domain" description="PH" evidence="3">
    <location>
        <begin position="27"/>
        <end position="126"/>
    </location>
</feature>
<dbReference type="Proteomes" id="UP000215902">
    <property type="component" value="Unassembled WGS sequence"/>
</dbReference>
<keyword evidence="5" id="KW-1185">Reference proteome</keyword>
<dbReference type="PANTHER" id="PTHR12752">
    <property type="entry name" value="PHOSPHOINOSITOL 3-PHOSPHATE-BINDING PROTEIN"/>
    <property type="match status" value="1"/>
</dbReference>
<comment type="caution">
    <text evidence="4">The sequence shown here is derived from an EMBL/GenBank/DDBJ whole genome shotgun (WGS) entry which is preliminary data.</text>
</comment>
<keyword evidence="1" id="KW-0175">Coiled coil</keyword>